<reference evidence="1" key="1">
    <citation type="submission" date="2021-02" db="EMBL/GenBank/DDBJ databases">
        <authorList>
            <person name="Nowell W R."/>
        </authorList>
    </citation>
    <scope>NUCLEOTIDE SEQUENCE</scope>
</reference>
<dbReference type="AlphaFoldDB" id="A0A8S3FIP2"/>
<organism evidence="1 2">
    <name type="scientific">Rotaria magnacalcarata</name>
    <dbReference type="NCBI Taxonomy" id="392030"/>
    <lineage>
        <taxon>Eukaryota</taxon>
        <taxon>Metazoa</taxon>
        <taxon>Spiralia</taxon>
        <taxon>Gnathifera</taxon>
        <taxon>Rotifera</taxon>
        <taxon>Eurotatoria</taxon>
        <taxon>Bdelloidea</taxon>
        <taxon>Philodinida</taxon>
        <taxon>Philodinidae</taxon>
        <taxon>Rotaria</taxon>
    </lineage>
</organism>
<evidence type="ECO:0000313" key="2">
    <source>
        <dbReference type="Proteomes" id="UP000681967"/>
    </source>
</evidence>
<gene>
    <name evidence="1" type="ORF">BYL167_LOCUS68032</name>
</gene>
<proteinExistence type="predicted"/>
<accession>A0A8S3FIP2</accession>
<evidence type="ECO:0000313" key="1">
    <source>
        <dbReference type="EMBL" id="CAF5127758.1"/>
    </source>
</evidence>
<sequence length="31" mass="3769">MQQHHQQRCVDVRRAGLMNSNNKTKFDDFYT</sequence>
<dbReference type="Proteomes" id="UP000681967">
    <property type="component" value="Unassembled WGS sequence"/>
</dbReference>
<protein>
    <submittedName>
        <fullName evidence="1">Uncharacterized protein</fullName>
    </submittedName>
</protein>
<name>A0A8S3FIP2_9BILA</name>
<dbReference type="EMBL" id="CAJOBH010246929">
    <property type="protein sequence ID" value="CAF5127758.1"/>
    <property type="molecule type" value="Genomic_DNA"/>
</dbReference>
<comment type="caution">
    <text evidence="1">The sequence shown here is derived from an EMBL/GenBank/DDBJ whole genome shotgun (WGS) entry which is preliminary data.</text>
</comment>
<feature type="non-terminal residue" evidence="1">
    <location>
        <position position="31"/>
    </location>
</feature>